<feature type="transmembrane region" description="Helical" evidence="5">
    <location>
        <begin position="201"/>
        <end position="218"/>
    </location>
</feature>
<keyword evidence="7" id="KW-0378">Hydrolase</keyword>
<keyword evidence="2 5" id="KW-0812">Transmembrane</keyword>
<proteinExistence type="predicted"/>
<gene>
    <name evidence="7" type="ORF">CDV28_1149</name>
</gene>
<keyword evidence="8" id="KW-1185">Reference proteome</keyword>
<organism evidence="7 8">
    <name type="scientific">Candidatus Electronema aureum</name>
    <dbReference type="NCBI Taxonomy" id="2005002"/>
    <lineage>
        <taxon>Bacteria</taxon>
        <taxon>Pseudomonadati</taxon>
        <taxon>Thermodesulfobacteriota</taxon>
        <taxon>Desulfobulbia</taxon>
        <taxon>Desulfobulbales</taxon>
        <taxon>Desulfobulbaceae</taxon>
        <taxon>Candidatus Electronema</taxon>
    </lineage>
</organism>
<dbReference type="AlphaFoldDB" id="A0A521G1L8"/>
<reference evidence="7" key="1">
    <citation type="submission" date="2017-07" db="EMBL/GenBank/DDBJ databases">
        <title>The cable genome - Insights into the physiology and evolution of filamentous bacteria capable of sulfide oxidation via long distance electron transfer.</title>
        <authorList>
            <person name="Thorup C."/>
            <person name="Bjerg J.T."/>
            <person name="Schreiber L."/>
            <person name="Nielsen L.P."/>
            <person name="Kjeldsen K.U."/>
            <person name="Boesen T."/>
            <person name="Boggild A."/>
            <person name="Meysman F."/>
            <person name="Geelhoed J."/>
            <person name="Schramm A."/>
        </authorList>
    </citation>
    <scope>NUCLEOTIDE SEQUENCE [LARGE SCALE GENOMIC DNA]</scope>
    <source>
        <strain evidence="7">GS</strain>
    </source>
</reference>
<feature type="transmembrane region" description="Helical" evidence="5">
    <location>
        <begin position="176"/>
        <end position="195"/>
    </location>
</feature>
<dbReference type="InterPro" id="IPR035952">
    <property type="entry name" value="Rhomboid-like_sf"/>
</dbReference>
<name>A0A521G1L8_9BACT</name>
<dbReference type="PANTHER" id="PTHR43066">
    <property type="entry name" value="RHOMBOID-RELATED PROTEIN"/>
    <property type="match status" value="1"/>
</dbReference>
<feature type="transmembrane region" description="Helical" evidence="5">
    <location>
        <begin position="96"/>
        <end position="116"/>
    </location>
</feature>
<feature type="transmembrane region" description="Helical" evidence="5">
    <location>
        <begin position="230"/>
        <end position="247"/>
    </location>
</feature>
<dbReference type="PANTHER" id="PTHR43066:SF5">
    <property type="entry name" value="RHOMBOID-LIKE PROTEIN 11, CHLOROPLASTIC-RELATED"/>
    <property type="match status" value="1"/>
</dbReference>
<feature type="domain" description="Peptidase S54 rhomboid" evidence="6">
    <location>
        <begin position="136"/>
        <end position="273"/>
    </location>
</feature>
<evidence type="ECO:0000256" key="4">
    <source>
        <dbReference type="ARBA" id="ARBA00023136"/>
    </source>
</evidence>
<feature type="transmembrane region" description="Helical" evidence="5">
    <location>
        <begin position="259"/>
        <end position="277"/>
    </location>
</feature>
<dbReference type="Gene3D" id="1.20.1540.10">
    <property type="entry name" value="Rhomboid-like"/>
    <property type="match status" value="1"/>
</dbReference>
<dbReference type="InterPro" id="IPR022764">
    <property type="entry name" value="Peptidase_S54_rhomboid_dom"/>
</dbReference>
<accession>A0A521G1L8</accession>
<sequence>MNQNDSAGQSGGTAEVELADPWVLAAKVDAADLHDLSLVLSAVGIDHQLDRRSGVITVRRSRSERAMFELRTFREENHNWPPPDVLPPPFVRTGSLPTLLMFVSLILFHAITGSWLSDNPWFQAGAVSSQAILEQSQWWRLLTALTLHADQGHLVGNCVIGGVMVHLLCKTIGSGTAWLAMLLSACLANYLNIALRVDSHYSVGFSTAVFAAIGIFCGRQLLGGSLIRQLIVPIGAGVGLLAMLGSGNEGGRTDLGAHLFGLICGLACGLLLQRAGLDEQGDRSNLQKTLFAAALVLITVCWLLAIGAAGPQEFRKYL</sequence>
<protein>
    <submittedName>
        <fullName evidence="7">Membrane associated serine protease, rhomboid family</fullName>
    </submittedName>
</protein>
<keyword evidence="3 5" id="KW-1133">Transmembrane helix</keyword>
<dbReference type="Proteomes" id="UP000316238">
    <property type="component" value="Unassembled WGS sequence"/>
</dbReference>
<feature type="transmembrane region" description="Helical" evidence="5">
    <location>
        <begin position="289"/>
        <end position="309"/>
    </location>
</feature>
<dbReference type="SUPFAM" id="SSF144091">
    <property type="entry name" value="Rhomboid-like"/>
    <property type="match status" value="1"/>
</dbReference>
<keyword evidence="7" id="KW-0645">Protease</keyword>
<dbReference type="Pfam" id="PF01694">
    <property type="entry name" value="Rhomboid"/>
    <property type="match status" value="1"/>
</dbReference>
<evidence type="ECO:0000256" key="1">
    <source>
        <dbReference type="ARBA" id="ARBA00004141"/>
    </source>
</evidence>
<evidence type="ECO:0000256" key="3">
    <source>
        <dbReference type="ARBA" id="ARBA00022989"/>
    </source>
</evidence>
<comment type="caution">
    <text evidence="7">The sequence shown here is derived from an EMBL/GenBank/DDBJ whole genome shotgun (WGS) entry which is preliminary data.</text>
</comment>
<keyword evidence="4 5" id="KW-0472">Membrane</keyword>
<dbReference type="GO" id="GO:0016020">
    <property type="term" value="C:membrane"/>
    <property type="evidence" value="ECO:0007669"/>
    <property type="project" value="UniProtKB-SubCell"/>
</dbReference>
<evidence type="ECO:0000256" key="2">
    <source>
        <dbReference type="ARBA" id="ARBA00022692"/>
    </source>
</evidence>
<evidence type="ECO:0000259" key="6">
    <source>
        <dbReference type="Pfam" id="PF01694"/>
    </source>
</evidence>
<dbReference type="EMBL" id="NQJD01000014">
    <property type="protein sequence ID" value="TAA74924.1"/>
    <property type="molecule type" value="Genomic_DNA"/>
</dbReference>
<dbReference type="GO" id="GO:0004252">
    <property type="term" value="F:serine-type endopeptidase activity"/>
    <property type="evidence" value="ECO:0007669"/>
    <property type="project" value="InterPro"/>
</dbReference>
<comment type="subcellular location">
    <subcellularLocation>
        <location evidence="1">Membrane</location>
        <topology evidence="1">Multi-pass membrane protein</topology>
    </subcellularLocation>
</comment>
<evidence type="ECO:0000313" key="8">
    <source>
        <dbReference type="Proteomes" id="UP000316238"/>
    </source>
</evidence>
<evidence type="ECO:0000256" key="5">
    <source>
        <dbReference type="SAM" id="Phobius"/>
    </source>
</evidence>
<dbReference type="GO" id="GO:0006508">
    <property type="term" value="P:proteolysis"/>
    <property type="evidence" value="ECO:0007669"/>
    <property type="project" value="UniProtKB-KW"/>
</dbReference>
<evidence type="ECO:0000313" key="7">
    <source>
        <dbReference type="EMBL" id="TAA74924.1"/>
    </source>
</evidence>